<dbReference type="EMBL" id="QMIF01000014">
    <property type="protein sequence ID" value="TVM31700.1"/>
    <property type="molecule type" value="Genomic_DNA"/>
</dbReference>
<sequence length="179" mass="20570">MNLTEILHENRDLIDERWRDAIFRTYPLDTVGFMRRQKDQFANPVGQRTTAAISALVDLLIGEGLDSEAVRPHIDEIVRVRAVQDFSASQAVGVIFLLKTVVRELVRQSEEGASLYGELLQFESKIDSLALLSFENYCICRDQINQLRIDEVKRQHSRLLERAKMIYGDQAEDPDTPKH</sequence>
<accession>A0A6P1ZC14</accession>
<protein>
    <recommendedName>
        <fullName evidence="1">RsbT co-antagonist protein RsbRD N-terminal domain-containing protein</fullName>
    </recommendedName>
</protein>
<evidence type="ECO:0000259" key="1">
    <source>
        <dbReference type="Pfam" id="PF14361"/>
    </source>
</evidence>
<feature type="domain" description="RsbT co-antagonist protein RsbRD N-terminal" evidence="1">
    <location>
        <begin position="16"/>
        <end position="148"/>
    </location>
</feature>
<dbReference type="EMBL" id="CP039543">
    <property type="protein sequence ID" value="QJT11130.1"/>
    <property type="molecule type" value="Genomic_DNA"/>
</dbReference>
<gene>
    <name evidence="3" type="ORF">DQK91_17330</name>
    <name evidence="2" type="ORF">E8L03_20415</name>
</gene>
<evidence type="ECO:0000313" key="5">
    <source>
        <dbReference type="Proteomes" id="UP000503251"/>
    </source>
</evidence>
<reference evidence="2 5" key="2">
    <citation type="submission" date="2019-04" db="EMBL/GenBank/DDBJ databases">
        <title>Isolation and culture of sulfate reducing bacteria from the cold seep of the South China Sea.</title>
        <authorList>
            <person name="Sun C."/>
            <person name="Liu R."/>
        </authorList>
    </citation>
    <scope>NUCLEOTIDE SEQUENCE [LARGE SCALE GENOMIC DNA]</scope>
    <source>
        <strain evidence="2 5">CS1</strain>
    </source>
</reference>
<dbReference type="InterPro" id="IPR025751">
    <property type="entry name" value="RsbRD_N_dom"/>
</dbReference>
<organism evidence="3 4">
    <name type="scientific">Oceanidesulfovibrio marinus</name>
    <dbReference type="NCBI Taxonomy" id="370038"/>
    <lineage>
        <taxon>Bacteria</taxon>
        <taxon>Pseudomonadati</taxon>
        <taxon>Thermodesulfobacteriota</taxon>
        <taxon>Desulfovibrionia</taxon>
        <taxon>Desulfovibrionales</taxon>
        <taxon>Desulfovibrionaceae</taxon>
        <taxon>Oceanidesulfovibrio</taxon>
    </lineage>
</organism>
<dbReference type="Proteomes" id="UP000434052">
    <property type="component" value="Unassembled WGS sequence"/>
</dbReference>
<dbReference type="Proteomes" id="UP000503251">
    <property type="component" value="Chromosome"/>
</dbReference>
<dbReference type="Pfam" id="PF14361">
    <property type="entry name" value="RsbRD_N"/>
    <property type="match status" value="1"/>
</dbReference>
<evidence type="ECO:0000313" key="4">
    <source>
        <dbReference type="Proteomes" id="UP000434052"/>
    </source>
</evidence>
<dbReference type="RefSeq" id="WP_144306658.1">
    <property type="nucleotide sequence ID" value="NZ_QMIF01000014.1"/>
</dbReference>
<dbReference type="AlphaFoldDB" id="A0A6P1ZC14"/>
<name>A0A6P1ZC14_9BACT</name>
<dbReference type="OrthoDB" id="1724246at2"/>
<keyword evidence="5" id="KW-1185">Reference proteome</keyword>
<evidence type="ECO:0000313" key="2">
    <source>
        <dbReference type="EMBL" id="QJT11130.1"/>
    </source>
</evidence>
<reference evidence="3 4" key="1">
    <citation type="submission" date="2018-06" db="EMBL/GenBank/DDBJ databases">
        <title>Complete genome of Desulfovibrio marinus P48SEP.</title>
        <authorList>
            <person name="Crispim J.S."/>
            <person name="Vidigal P.M.P."/>
            <person name="Silva L.C.F."/>
            <person name="Araujo L.C."/>
            <person name="Laguardia C.N."/>
            <person name="Dias R.S."/>
            <person name="Sousa M.P."/>
            <person name="Paula S.O."/>
            <person name="Silva C."/>
        </authorList>
    </citation>
    <scope>NUCLEOTIDE SEQUENCE [LARGE SCALE GENOMIC DNA]</scope>
    <source>
        <strain evidence="3 4">P48SEP</strain>
    </source>
</reference>
<proteinExistence type="predicted"/>
<evidence type="ECO:0000313" key="3">
    <source>
        <dbReference type="EMBL" id="TVM31700.1"/>
    </source>
</evidence>